<organism evidence="2 3">
    <name type="scientific">Phytophthora fragariaefolia</name>
    <dbReference type="NCBI Taxonomy" id="1490495"/>
    <lineage>
        <taxon>Eukaryota</taxon>
        <taxon>Sar</taxon>
        <taxon>Stramenopiles</taxon>
        <taxon>Oomycota</taxon>
        <taxon>Peronosporomycetes</taxon>
        <taxon>Peronosporales</taxon>
        <taxon>Peronosporaceae</taxon>
        <taxon>Phytophthora</taxon>
    </lineage>
</organism>
<feature type="compositionally biased region" description="Low complexity" evidence="1">
    <location>
        <begin position="161"/>
        <end position="173"/>
    </location>
</feature>
<feature type="compositionally biased region" description="Low complexity" evidence="1">
    <location>
        <begin position="89"/>
        <end position="104"/>
    </location>
</feature>
<proteinExistence type="predicted"/>
<gene>
    <name evidence="2" type="ORF">Pfra01_001859100</name>
</gene>
<dbReference type="Proteomes" id="UP001165121">
    <property type="component" value="Unassembled WGS sequence"/>
</dbReference>
<dbReference type="AlphaFoldDB" id="A0A9W7CY00"/>
<dbReference type="EMBL" id="BSXT01002305">
    <property type="protein sequence ID" value="GMF48284.1"/>
    <property type="molecule type" value="Genomic_DNA"/>
</dbReference>
<keyword evidence="3" id="KW-1185">Reference proteome</keyword>
<evidence type="ECO:0000313" key="3">
    <source>
        <dbReference type="Proteomes" id="UP001165121"/>
    </source>
</evidence>
<feature type="compositionally biased region" description="Basic and acidic residues" evidence="1">
    <location>
        <begin position="123"/>
        <end position="132"/>
    </location>
</feature>
<protein>
    <submittedName>
        <fullName evidence="2">Unnamed protein product</fullName>
    </submittedName>
</protein>
<accession>A0A9W7CY00</accession>
<feature type="compositionally biased region" description="Low complexity" evidence="1">
    <location>
        <begin position="142"/>
        <end position="151"/>
    </location>
</feature>
<evidence type="ECO:0000256" key="1">
    <source>
        <dbReference type="SAM" id="MobiDB-lite"/>
    </source>
</evidence>
<feature type="compositionally biased region" description="Acidic residues" evidence="1">
    <location>
        <begin position="11"/>
        <end position="27"/>
    </location>
</feature>
<sequence>MVVIQGRSNDNDAENENENENENEDESGAPTRSRSQRPQRERTPAGVTRRVQSEGSGEGGIAPPVTDLTIATALQQLTAVAEGPETRGTTMAAPTPEMAAMTTAVQQLAMMVANLQPTTATGEEPRRSRDRPAPSQRSTRTPAAAGPASDDSPSDSDPESNGESSDPSDSSESGADEAEQDGSSSGGASETDMSDMNDVSDEHNGRA</sequence>
<evidence type="ECO:0000313" key="2">
    <source>
        <dbReference type="EMBL" id="GMF48284.1"/>
    </source>
</evidence>
<feature type="region of interest" description="Disordered" evidence="1">
    <location>
        <begin position="1"/>
        <end position="67"/>
    </location>
</feature>
<comment type="caution">
    <text evidence="2">The sequence shown here is derived from an EMBL/GenBank/DDBJ whole genome shotgun (WGS) entry which is preliminary data.</text>
</comment>
<reference evidence="2" key="1">
    <citation type="submission" date="2023-04" db="EMBL/GenBank/DDBJ databases">
        <title>Phytophthora fragariaefolia NBRC 109709.</title>
        <authorList>
            <person name="Ichikawa N."/>
            <person name="Sato H."/>
            <person name="Tonouchi N."/>
        </authorList>
    </citation>
    <scope>NUCLEOTIDE SEQUENCE</scope>
    <source>
        <strain evidence="2">NBRC 109709</strain>
    </source>
</reference>
<name>A0A9W7CY00_9STRA</name>
<feature type="region of interest" description="Disordered" evidence="1">
    <location>
        <begin position="79"/>
        <end position="207"/>
    </location>
</feature>